<dbReference type="SUPFAM" id="SSF54373">
    <property type="entry name" value="FAD-linked reductases, C-terminal domain"/>
    <property type="match status" value="1"/>
</dbReference>
<dbReference type="Pfam" id="PF12831">
    <property type="entry name" value="FAD_oxidored"/>
    <property type="match status" value="1"/>
</dbReference>
<comment type="cofactor">
    <cofactor evidence="1">
        <name>FAD</name>
        <dbReference type="ChEBI" id="CHEBI:57692"/>
    </cofactor>
</comment>
<dbReference type="PANTHER" id="PTHR43624:SF2">
    <property type="entry name" value="ELECTRON TRANSFER FLAVOPROTEIN-QUINONE OXIDOREDUCTASE YDIS-RELATED"/>
    <property type="match status" value="1"/>
</dbReference>
<evidence type="ECO:0000313" key="5">
    <source>
        <dbReference type="EMBL" id="OIQ85810.1"/>
    </source>
</evidence>
<dbReference type="EC" id="1.5.5.1" evidence="5"/>
<dbReference type="EMBL" id="MLJW01000519">
    <property type="protein sequence ID" value="OIQ85810.1"/>
    <property type="molecule type" value="Genomic_DNA"/>
</dbReference>
<dbReference type="InterPro" id="IPR036188">
    <property type="entry name" value="FAD/NAD-bd_sf"/>
</dbReference>
<comment type="caution">
    <text evidence="5">The sequence shown here is derived from an EMBL/GenBank/DDBJ whole genome shotgun (WGS) entry which is preliminary data.</text>
</comment>
<dbReference type="PRINTS" id="PR00420">
    <property type="entry name" value="RNGMNOXGNASE"/>
</dbReference>
<reference evidence="5" key="1">
    <citation type="submission" date="2016-10" db="EMBL/GenBank/DDBJ databases">
        <title>Sequence of Gallionella enrichment culture.</title>
        <authorList>
            <person name="Poehlein A."/>
            <person name="Muehling M."/>
            <person name="Daniel R."/>
        </authorList>
    </citation>
    <scope>NUCLEOTIDE SEQUENCE</scope>
</reference>
<dbReference type="Gene3D" id="3.30.9.90">
    <property type="match status" value="1"/>
</dbReference>
<keyword evidence="5" id="KW-0830">Ubiquinone</keyword>
<dbReference type="PANTHER" id="PTHR43624">
    <property type="entry name" value="ELECTRON TRANSFER FLAVOPROTEIN-QUINONE OXIDOREDUCTASE YDIS-RELATED"/>
    <property type="match status" value="1"/>
</dbReference>
<evidence type="ECO:0000256" key="3">
    <source>
        <dbReference type="ARBA" id="ARBA00022827"/>
    </source>
</evidence>
<dbReference type="GO" id="GO:0004174">
    <property type="term" value="F:electron-transferring-flavoprotein dehydrogenase activity"/>
    <property type="evidence" value="ECO:0007669"/>
    <property type="project" value="UniProtKB-EC"/>
</dbReference>
<name>A0A1J5QQZ2_9ZZZZ</name>
<proteinExistence type="predicted"/>
<protein>
    <submittedName>
        <fullName evidence="5">Electron transfer flavoprotein-ubiquinone oxidoreductase</fullName>
        <ecNumber evidence="5">1.5.5.1</ecNumber>
    </submittedName>
</protein>
<evidence type="ECO:0000256" key="1">
    <source>
        <dbReference type="ARBA" id="ARBA00001974"/>
    </source>
</evidence>
<keyword evidence="2" id="KW-0285">Flavoprotein</keyword>
<evidence type="ECO:0000256" key="4">
    <source>
        <dbReference type="ARBA" id="ARBA00023002"/>
    </source>
</evidence>
<keyword evidence="3" id="KW-0274">FAD</keyword>
<dbReference type="AlphaFoldDB" id="A0A1J5QQZ2"/>
<accession>A0A1J5QQZ2</accession>
<keyword evidence="4 5" id="KW-0560">Oxidoreductase</keyword>
<dbReference type="Gene3D" id="3.50.50.60">
    <property type="entry name" value="FAD/NAD(P)-binding domain"/>
    <property type="match status" value="2"/>
</dbReference>
<gene>
    <name evidence="5" type="ORF">GALL_323310</name>
</gene>
<organism evidence="5">
    <name type="scientific">mine drainage metagenome</name>
    <dbReference type="NCBI Taxonomy" id="410659"/>
    <lineage>
        <taxon>unclassified sequences</taxon>
        <taxon>metagenomes</taxon>
        <taxon>ecological metagenomes</taxon>
    </lineage>
</organism>
<evidence type="ECO:0000256" key="2">
    <source>
        <dbReference type="ARBA" id="ARBA00022630"/>
    </source>
</evidence>
<sequence>MTDAAEDAVDVIVVGAGPAGIACAYRLARAGRSVVLVERGTSAGSKNVSGGRLYTYALEAVEAGLAAQAPWERSVVREQVMVMDRERSLTVSLAGGPASTPGLPTSVTVLRARFDEWFAGKAEEAGALLAAGVMVDSLIEEGGRIVGIRAGGEEMRAGVVVAADGVSSFLARAAGLVDELSPEAVGIGVKEVIALDASVIEDRFAVGHGEGAATLMLGCTDGVHGGGFLYTNTASVSLGVVASPAELSGAGRTVHEMLQALKGHPGVQPLIAGGRTLEYAAHLVREDGWRGVPRRLTREGFLVTGEAAGFVLNLGYTVRGMDLALLSGIAAAEAIVAGGDLETAYRAALDRSGLSATMRAVRGYDDLLQIPRLYRTYPGLALDVAGSIFDVGPEVPRPMRRRVRAALRANHLPLRTVLRDGLVGVRSV</sequence>
<dbReference type="SUPFAM" id="SSF51905">
    <property type="entry name" value="FAD/NAD(P)-binding domain"/>
    <property type="match status" value="1"/>
</dbReference>
<dbReference type="InterPro" id="IPR039651">
    <property type="entry name" value="FixC-like"/>
</dbReference>